<gene>
    <name evidence="2" type="ORF">ACG0Z3_18180</name>
</gene>
<proteinExistence type="predicted"/>
<feature type="transmembrane region" description="Helical" evidence="1">
    <location>
        <begin position="6"/>
        <end position="28"/>
    </location>
</feature>
<dbReference type="EMBL" id="JBIGHW010000011">
    <property type="protein sequence ID" value="MFG6442619.1"/>
    <property type="molecule type" value="Genomic_DNA"/>
</dbReference>
<name>A0ABW7FMS0_9BURK</name>
<keyword evidence="1" id="KW-0812">Transmembrane</keyword>
<dbReference type="RefSeq" id="WP_394400045.1">
    <property type="nucleotide sequence ID" value="NZ_JBIGHW010000011.1"/>
</dbReference>
<comment type="caution">
    <text evidence="2">The sequence shown here is derived from an EMBL/GenBank/DDBJ whole genome shotgun (WGS) entry which is preliminary data.</text>
</comment>
<protein>
    <submittedName>
        <fullName evidence="2">Uncharacterized protein</fullName>
    </submittedName>
</protein>
<evidence type="ECO:0000313" key="2">
    <source>
        <dbReference type="EMBL" id="MFG6442619.1"/>
    </source>
</evidence>
<sequence length="50" mass="5185">MPPVIIAAAYAVAIGTTAAWISAAITALTPSLNYRRGRACPLAASQEKQQ</sequence>
<reference evidence="2 3" key="1">
    <citation type="submission" date="2024-08" db="EMBL/GenBank/DDBJ databases">
        <authorList>
            <person name="Lu H."/>
        </authorList>
    </citation>
    <scope>NUCLEOTIDE SEQUENCE [LARGE SCALE GENOMIC DNA]</scope>
    <source>
        <strain evidence="2 3">LKC17W</strain>
    </source>
</reference>
<organism evidence="2 3">
    <name type="scientific">Pelomonas margarita</name>
    <dbReference type="NCBI Taxonomy" id="3299031"/>
    <lineage>
        <taxon>Bacteria</taxon>
        <taxon>Pseudomonadati</taxon>
        <taxon>Pseudomonadota</taxon>
        <taxon>Betaproteobacteria</taxon>
        <taxon>Burkholderiales</taxon>
        <taxon>Sphaerotilaceae</taxon>
        <taxon>Roseateles</taxon>
    </lineage>
</organism>
<evidence type="ECO:0000313" key="3">
    <source>
        <dbReference type="Proteomes" id="UP001606301"/>
    </source>
</evidence>
<keyword evidence="3" id="KW-1185">Reference proteome</keyword>
<dbReference type="Proteomes" id="UP001606301">
    <property type="component" value="Unassembled WGS sequence"/>
</dbReference>
<evidence type="ECO:0000256" key="1">
    <source>
        <dbReference type="SAM" id="Phobius"/>
    </source>
</evidence>
<accession>A0ABW7FMS0</accession>
<keyword evidence="1" id="KW-1133">Transmembrane helix</keyword>
<keyword evidence="1" id="KW-0472">Membrane</keyword>